<evidence type="ECO:0000313" key="3">
    <source>
        <dbReference type="Proteomes" id="UP001596481"/>
    </source>
</evidence>
<name>A0ABD5ZDC0_9EURY</name>
<evidence type="ECO:0008006" key="4">
    <source>
        <dbReference type="Google" id="ProtNLM"/>
    </source>
</evidence>
<evidence type="ECO:0000256" key="1">
    <source>
        <dbReference type="SAM" id="Phobius"/>
    </source>
</evidence>
<feature type="transmembrane region" description="Helical" evidence="1">
    <location>
        <begin position="144"/>
        <end position="165"/>
    </location>
</feature>
<keyword evidence="1" id="KW-0472">Membrane</keyword>
<feature type="transmembrane region" description="Helical" evidence="1">
    <location>
        <begin position="300"/>
        <end position="321"/>
    </location>
</feature>
<keyword evidence="1" id="KW-1133">Transmembrane helix</keyword>
<dbReference type="AlphaFoldDB" id="A0ABD5ZDC0"/>
<feature type="transmembrane region" description="Helical" evidence="1">
    <location>
        <begin position="327"/>
        <end position="350"/>
    </location>
</feature>
<dbReference type="RefSeq" id="WP_390222274.1">
    <property type="nucleotide sequence ID" value="NZ_JBHTAA010000001.1"/>
</dbReference>
<feature type="transmembrane region" description="Helical" evidence="1">
    <location>
        <begin position="596"/>
        <end position="613"/>
    </location>
</feature>
<comment type="caution">
    <text evidence="2">The sequence shown here is derived from an EMBL/GenBank/DDBJ whole genome shotgun (WGS) entry which is preliminary data.</text>
</comment>
<feature type="transmembrane region" description="Helical" evidence="1">
    <location>
        <begin position="268"/>
        <end position="288"/>
    </location>
</feature>
<protein>
    <recommendedName>
        <fullName evidence="4">Membrane protein 6-pyruvoyl-tetrahydropterin synthase-related domain-containing protein</fullName>
    </recommendedName>
</protein>
<feature type="transmembrane region" description="Helical" evidence="1">
    <location>
        <begin position="228"/>
        <end position="248"/>
    </location>
</feature>
<accession>A0ABD5ZDC0</accession>
<proteinExistence type="predicted"/>
<dbReference type="EMBL" id="JBHTAA010000001">
    <property type="protein sequence ID" value="MFC7202992.1"/>
    <property type="molecule type" value="Genomic_DNA"/>
</dbReference>
<organism evidence="2 3">
    <name type="scientific">Haloferax namakaokahaiae</name>
    <dbReference type="NCBI Taxonomy" id="1748331"/>
    <lineage>
        <taxon>Archaea</taxon>
        <taxon>Methanobacteriati</taxon>
        <taxon>Methanobacteriota</taxon>
        <taxon>Stenosarchaea group</taxon>
        <taxon>Halobacteria</taxon>
        <taxon>Halobacteriales</taxon>
        <taxon>Haloferacaceae</taxon>
        <taxon>Haloferax</taxon>
    </lineage>
</organism>
<feature type="transmembrane region" description="Helical" evidence="1">
    <location>
        <begin position="91"/>
        <end position="112"/>
    </location>
</feature>
<dbReference type="Proteomes" id="UP001596481">
    <property type="component" value="Unassembled WGS sequence"/>
</dbReference>
<feature type="transmembrane region" description="Helical" evidence="1">
    <location>
        <begin position="21"/>
        <end position="41"/>
    </location>
</feature>
<sequence>MSRQTAFVADFTERIRGRSPRYALPAAYFTVLSLLVFYPLLRPGYVLSLDMIFAPNADYLRFGLHTKGPLYYGRLPFLVALDALALVLDDWVIQKLVLLSIPICAGLSMYVACESHTRARAAMLFAGTLYAINPFVYVRLLAGHWYFLLGYAFVPLAVVAFDEYVDSESDGSLARAVGWTTLVSVFDPHATVLVALAGCCLWDVRVTSVAWEAGFAWTDAVRRHARRFGTFCLVAAAVNAYWLVPAASATFAGGSHLSSISGTDLSVFSARGTVAGNVPLSVAMLYGFWRGAATTSFELLPTWVVGLLFAGVVFCTLTGLVHHWRDATVRGLALAGVVGFVLSLGVSTALSEPLVRTLFDVIPLFRGMRDTQKFAGLLVLAYAVLGSRGVDTLLPEHRSGLAALSPRRDTVRLTILALVALLVLSPLAYTAPMFAGFSGQLDTTTYPASWDDANDAMGTDGTGRALFLPWHQYLTFSWTERRIATPASIYFDRPVVEGRNLEIGGIESHATDPTHTRVREALESPSDPTFGDQLASVGVRYVVLAHEADYRQYDWLESHSDFSVVFERDDITVYENLAFDHGEEPWPRMGPRVPRLALTVGCLVSLGAAALLGRRVAVE</sequence>
<evidence type="ECO:0000313" key="2">
    <source>
        <dbReference type="EMBL" id="MFC7202992.1"/>
    </source>
</evidence>
<reference evidence="2 3" key="1">
    <citation type="journal article" date="2019" name="Int. J. Syst. Evol. Microbiol.">
        <title>The Global Catalogue of Microorganisms (GCM) 10K type strain sequencing project: providing services to taxonomists for standard genome sequencing and annotation.</title>
        <authorList>
            <consortium name="The Broad Institute Genomics Platform"/>
            <consortium name="The Broad Institute Genome Sequencing Center for Infectious Disease"/>
            <person name="Wu L."/>
            <person name="Ma J."/>
        </authorList>
    </citation>
    <scope>NUCLEOTIDE SEQUENCE [LARGE SCALE GENOMIC DNA]</scope>
    <source>
        <strain evidence="2 3">DSM 29988</strain>
    </source>
</reference>
<keyword evidence="3" id="KW-1185">Reference proteome</keyword>
<gene>
    <name evidence="2" type="ORF">ACFQJC_05670</name>
</gene>
<keyword evidence="1" id="KW-0812">Transmembrane</keyword>
<feature type="transmembrane region" description="Helical" evidence="1">
    <location>
        <begin position="410"/>
        <end position="429"/>
    </location>
</feature>